<comment type="caution">
    <text evidence="1">The sequence shown here is derived from an EMBL/GenBank/DDBJ whole genome shotgun (WGS) entry which is preliminary data.</text>
</comment>
<organism evidence="1 2">
    <name type="scientific">Solea senegalensis</name>
    <name type="common">Senegalese sole</name>
    <dbReference type="NCBI Taxonomy" id="28829"/>
    <lineage>
        <taxon>Eukaryota</taxon>
        <taxon>Metazoa</taxon>
        <taxon>Chordata</taxon>
        <taxon>Craniata</taxon>
        <taxon>Vertebrata</taxon>
        <taxon>Euteleostomi</taxon>
        <taxon>Actinopterygii</taxon>
        <taxon>Neopterygii</taxon>
        <taxon>Teleostei</taxon>
        <taxon>Neoteleostei</taxon>
        <taxon>Acanthomorphata</taxon>
        <taxon>Carangaria</taxon>
        <taxon>Pleuronectiformes</taxon>
        <taxon>Pleuronectoidei</taxon>
        <taxon>Soleidae</taxon>
        <taxon>Solea</taxon>
    </lineage>
</organism>
<gene>
    <name evidence="1" type="ORF">JOB18_021467</name>
</gene>
<sequence>MCSRAFMGKKQGTTDQNTHNNAGYCDLCALLKGGWWGKTRHLGLRIQPGEELGFVDENWYLISKSVNAHPGDLLQRVPWTEVLISAPAACHPSLHQWW</sequence>
<evidence type="ECO:0000313" key="2">
    <source>
        <dbReference type="Proteomes" id="UP000693946"/>
    </source>
</evidence>
<dbReference type="EMBL" id="JAGKHQ010000004">
    <property type="protein sequence ID" value="KAG7517976.1"/>
    <property type="molecule type" value="Genomic_DNA"/>
</dbReference>
<dbReference type="AlphaFoldDB" id="A0AAV6SJV1"/>
<keyword evidence="2" id="KW-1185">Reference proteome</keyword>
<proteinExistence type="predicted"/>
<evidence type="ECO:0000313" key="1">
    <source>
        <dbReference type="EMBL" id="KAG7517976.1"/>
    </source>
</evidence>
<dbReference type="Proteomes" id="UP000693946">
    <property type="component" value="Linkage Group LG12"/>
</dbReference>
<reference evidence="1 2" key="1">
    <citation type="journal article" date="2021" name="Sci. Rep.">
        <title>Chromosome anchoring in Senegalese sole (Solea senegalensis) reveals sex-associated markers and genome rearrangements in flatfish.</title>
        <authorList>
            <person name="Guerrero-Cozar I."/>
            <person name="Gomez-Garrido J."/>
            <person name="Berbel C."/>
            <person name="Martinez-Blanch J.F."/>
            <person name="Alioto T."/>
            <person name="Claros M.G."/>
            <person name="Gagnaire P.A."/>
            <person name="Manchado M."/>
        </authorList>
    </citation>
    <scope>NUCLEOTIDE SEQUENCE [LARGE SCALE GENOMIC DNA]</scope>
    <source>
        <strain evidence="1">Sse05_10M</strain>
    </source>
</reference>
<name>A0AAV6SJV1_SOLSE</name>
<protein>
    <submittedName>
        <fullName evidence="1">Uncharacterized protein</fullName>
    </submittedName>
</protein>
<accession>A0AAV6SJV1</accession>